<dbReference type="InterPro" id="IPR036864">
    <property type="entry name" value="Zn2-C6_fun-type_DNA-bd_sf"/>
</dbReference>
<dbReference type="AlphaFoldDB" id="A0A9Q8VGP8"/>
<evidence type="ECO:0000313" key="3">
    <source>
        <dbReference type="EMBL" id="UNI24816.1"/>
    </source>
</evidence>
<dbReference type="CDD" id="cd00067">
    <property type="entry name" value="GAL4"/>
    <property type="match status" value="1"/>
</dbReference>
<evidence type="ECO:0000256" key="1">
    <source>
        <dbReference type="ARBA" id="ARBA00023242"/>
    </source>
</evidence>
<dbReference type="PROSITE" id="PS00463">
    <property type="entry name" value="ZN2_CY6_FUNGAL_1"/>
    <property type="match status" value="1"/>
</dbReference>
<evidence type="ECO:0000259" key="2">
    <source>
        <dbReference type="PROSITE" id="PS50048"/>
    </source>
</evidence>
<dbReference type="GO" id="GO:0000981">
    <property type="term" value="F:DNA-binding transcription factor activity, RNA polymerase II-specific"/>
    <property type="evidence" value="ECO:0007669"/>
    <property type="project" value="InterPro"/>
</dbReference>
<dbReference type="GO" id="GO:0008270">
    <property type="term" value="F:zinc ion binding"/>
    <property type="evidence" value="ECO:0007669"/>
    <property type="project" value="InterPro"/>
</dbReference>
<reference evidence="3" key="1">
    <citation type="submission" date="2021-11" db="EMBL/GenBank/DDBJ databases">
        <title>Purpureocillium_takamizusanense_genome.</title>
        <authorList>
            <person name="Nguyen N.-H."/>
        </authorList>
    </citation>
    <scope>NUCLEOTIDE SEQUENCE</scope>
    <source>
        <strain evidence="3">PT3</strain>
    </source>
</reference>
<proteinExistence type="predicted"/>
<evidence type="ECO:0000313" key="4">
    <source>
        <dbReference type="Proteomes" id="UP000829364"/>
    </source>
</evidence>
<gene>
    <name evidence="3" type="ORF">JDV02_010536</name>
</gene>
<dbReference type="Proteomes" id="UP000829364">
    <property type="component" value="Chromosome 13"/>
</dbReference>
<dbReference type="RefSeq" id="XP_047848297.1">
    <property type="nucleotide sequence ID" value="XM_047992283.1"/>
</dbReference>
<dbReference type="KEGG" id="ptkz:JDV02_010536"/>
<feature type="domain" description="Zn(2)-C6 fungal-type" evidence="2">
    <location>
        <begin position="7"/>
        <end position="39"/>
    </location>
</feature>
<keyword evidence="4" id="KW-1185">Reference proteome</keyword>
<dbReference type="SMART" id="SM00066">
    <property type="entry name" value="GAL4"/>
    <property type="match status" value="1"/>
</dbReference>
<dbReference type="Gene3D" id="4.10.240.10">
    <property type="entry name" value="Zn(2)-C6 fungal-type DNA-binding domain"/>
    <property type="match status" value="1"/>
</dbReference>
<keyword evidence="1" id="KW-0539">Nucleus</keyword>
<dbReference type="Pfam" id="PF00172">
    <property type="entry name" value="Zn_clus"/>
    <property type="match status" value="1"/>
</dbReference>
<dbReference type="EMBL" id="CP086366">
    <property type="protein sequence ID" value="UNI24816.1"/>
    <property type="molecule type" value="Genomic_DNA"/>
</dbReference>
<name>A0A9Q8VGP8_9HYPO</name>
<accession>A0A9Q8VGP8</accession>
<organism evidence="3 4">
    <name type="scientific">Purpureocillium takamizusanense</name>
    <dbReference type="NCBI Taxonomy" id="2060973"/>
    <lineage>
        <taxon>Eukaryota</taxon>
        <taxon>Fungi</taxon>
        <taxon>Dikarya</taxon>
        <taxon>Ascomycota</taxon>
        <taxon>Pezizomycotina</taxon>
        <taxon>Sordariomycetes</taxon>
        <taxon>Hypocreomycetidae</taxon>
        <taxon>Hypocreales</taxon>
        <taxon>Ophiocordycipitaceae</taxon>
        <taxon>Purpureocillium</taxon>
    </lineage>
</organism>
<protein>
    <recommendedName>
        <fullName evidence="2">Zn(2)-C6 fungal-type domain-containing protein</fullName>
    </recommendedName>
</protein>
<dbReference type="SUPFAM" id="SSF57701">
    <property type="entry name" value="Zn2/Cys6 DNA-binding domain"/>
    <property type="match status" value="1"/>
</dbReference>
<dbReference type="InterPro" id="IPR001138">
    <property type="entry name" value="Zn2Cys6_DnaBD"/>
</dbReference>
<dbReference type="OrthoDB" id="2574141at2759"/>
<dbReference type="GeneID" id="72072480"/>
<dbReference type="PROSITE" id="PS50048">
    <property type="entry name" value="ZN2_CY6_FUNGAL_2"/>
    <property type="match status" value="1"/>
</dbReference>
<sequence length="314" mass="34478">MDDLRQACDRCHDKKLRCPKMAGSASCSRCEKACVPCIFSPPTRPQRASAHPALFDWALLQDPELPSEREPACDSSLPCLSMALAPPTETTKLAGLVISLDRLWRFFSSEKLLDLKDQLHARVNLVGGDSDLRRALEELLSHGQALSGLYLDVVDLMALGRRGADTGTPDPPSSQAPHPSLDQTTLGLLFATHLRYLDVLDCLLVFARLCASMAPSLPADYDPDFDVPEIRVGSFVAPKSTAASIFISMLVDLQVLLLARSQKLQSSLPPATPDASREVPILHLQMEHLTERADNSLQEMRQLKEHLIRAGAIR</sequence>